<gene>
    <name evidence="2" type="ORF">C7380_102230</name>
</gene>
<feature type="domain" description="GGDEF" evidence="1">
    <location>
        <begin position="123"/>
        <end position="249"/>
    </location>
</feature>
<evidence type="ECO:0000259" key="1">
    <source>
        <dbReference type="PROSITE" id="PS50887"/>
    </source>
</evidence>
<dbReference type="InterPro" id="IPR029787">
    <property type="entry name" value="Nucleotide_cyclase"/>
</dbReference>
<dbReference type="EMBL" id="QGGI01000002">
    <property type="protein sequence ID" value="PWJ96312.1"/>
    <property type="molecule type" value="Genomic_DNA"/>
</dbReference>
<sequence length="249" mass="28859">MNSLYSTYMDIDEGETKEKILEILDENNIEVEKEDIFNSDFAIVKETLNYSFPHIVVSNTMENINSNQLFKYDGIDFILKNFDEDFIRLKIQNAIYFVMARGSRGAFKQRIKNELEKLNRSGGSFSLALVSVLDFYKHKNNLSSIELDETVKDIYKMIKISTRKSDEVMKISRKEFGILLPFTELRNAEIACERIKRRSNKIKSSYRNISLAFGITEVSNPNEDLNKILEKLKKALYISEGNRGDVAFL</sequence>
<reference evidence="2 3" key="1">
    <citation type="submission" date="2018-05" db="EMBL/GenBank/DDBJ databases">
        <title>Genomic Encyclopedia of Type Strains, Phase IV (KMG-IV): sequencing the most valuable type-strain genomes for metagenomic binning, comparative biology and taxonomic classification.</title>
        <authorList>
            <person name="Goeker M."/>
        </authorList>
    </citation>
    <scope>NUCLEOTIDE SEQUENCE [LARGE SCALE GENOMIC DNA]</scope>
    <source>
        <strain evidence="2 3">DSM 24906</strain>
    </source>
</reference>
<dbReference type="Pfam" id="PF00990">
    <property type="entry name" value="GGDEF"/>
    <property type="match status" value="1"/>
</dbReference>
<keyword evidence="3" id="KW-1185">Reference proteome</keyword>
<dbReference type="NCBIfam" id="TIGR00254">
    <property type="entry name" value="GGDEF"/>
    <property type="match status" value="1"/>
</dbReference>
<evidence type="ECO:0000313" key="2">
    <source>
        <dbReference type="EMBL" id="PWJ96312.1"/>
    </source>
</evidence>
<dbReference type="InterPro" id="IPR043128">
    <property type="entry name" value="Rev_trsase/Diguanyl_cyclase"/>
</dbReference>
<accession>A0AA45HJM7</accession>
<dbReference type="RefSeq" id="WP_158274756.1">
    <property type="nucleotide sequence ID" value="NZ_JAMHJO010000001.1"/>
</dbReference>
<evidence type="ECO:0000313" key="3">
    <source>
        <dbReference type="Proteomes" id="UP000245921"/>
    </source>
</evidence>
<dbReference type="AlphaFoldDB" id="A0AA45HJM7"/>
<dbReference type="Gene3D" id="3.30.70.270">
    <property type="match status" value="1"/>
</dbReference>
<organism evidence="2 3">
    <name type="scientific">Oceanotoga teriensis</name>
    <dbReference type="NCBI Taxonomy" id="515440"/>
    <lineage>
        <taxon>Bacteria</taxon>
        <taxon>Thermotogati</taxon>
        <taxon>Thermotogota</taxon>
        <taxon>Thermotogae</taxon>
        <taxon>Petrotogales</taxon>
        <taxon>Petrotogaceae</taxon>
        <taxon>Oceanotoga</taxon>
    </lineage>
</organism>
<proteinExistence type="predicted"/>
<dbReference type="SUPFAM" id="SSF55073">
    <property type="entry name" value="Nucleotide cyclase"/>
    <property type="match status" value="1"/>
</dbReference>
<protein>
    <submittedName>
        <fullName evidence="2">Diguanylate cyclase (GGDEF)-like protein</fullName>
    </submittedName>
</protein>
<dbReference type="Proteomes" id="UP000245921">
    <property type="component" value="Unassembled WGS sequence"/>
</dbReference>
<dbReference type="InterPro" id="IPR000160">
    <property type="entry name" value="GGDEF_dom"/>
</dbReference>
<comment type="caution">
    <text evidence="2">The sequence shown here is derived from an EMBL/GenBank/DDBJ whole genome shotgun (WGS) entry which is preliminary data.</text>
</comment>
<dbReference type="PROSITE" id="PS50887">
    <property type="entry name" value="GGDEF"/>
    <property type="match status" value="1"/>
</dbReference>
<dbReference type="SMART" id="SM00267">
    <property type="entry name" value="GGDEF"/>
    <property type="match status" value="1"/>
</dbReference>
<name>A0AA45HJM7_9BACT</name>